<proteinExistence type="predicted"/>
<feature type="transmembrane region" description="Helical" evidence="6">
    <location>
        <begin position="151"/>
        <end position="173"/>
    </location>
</feature>
<feature type="transmembrane region" description="Helical" evidence="6">
    <location>
        <begin position="75"/>
        <end position="93"/>
    </location>
</feature>
<dbReference type="Proteomes" id="UP001385499">
    <property type="component" value="Unassembled WGS sequence"/>
</dbReference>
<keyword evidence="8" id="KW-1185">Reference proteome</keyword>
<sequence>MVPAAFTAAVSGFLLSLGLIVAIGAQNAFVLRQGLRGEHVFWVCATCALCDALLIILGVTSLTIISAYLPGIEPALRYGGAVFLALYGLRSLFQGIRGSKALAPADARPMSLAATLAILLSLTFLNPHVYLDTVILIGSIASRYPGHQPAFTIGACLGSLVFFFTLGYGAQLLRPIFARPSAWRVLDAIIAVVMFTLALSLVTNGA</sequence>
<evidence type="ECO:0000313" key="7">
    <source>
        <dbReference type="EMBL" id="MEJ8472602.1"/>
    </source>
</evidence>
<feature type="transmembrane region" description="Helical" evidence="6">
    <location>
        <begin position="113"/>
        <end position="131"/>
    </location>
</feature>
<feature type="transmembrane region" description="Helical" evidence="6">
    <location>
        <begin position="6"/>
        <end position="29"/>
    </location>
</feature>
<evidence type="ECO:0000313" key="8">
    <source>
        <dbReference type="Proteomes" id="UP001385499"/>
    </source>
</evidence>
<accession>A0ABU8TF86</accession>
<feature type="transmembrane region" description="Helical" evidence="6">
    <location>
        <begin position="185"/>
        <end position="203"/>
    </location>
</feature>
<evidence type="ECO:0000256" key="6">
    <source>
        <dbReference type="SAM" id="Phobius"/>
    </source>
</evidence>
<evidence type="ECO:0000256" key="4">
    <source>
        <dbReference type="ARBA" id="ARBA00022989"/>
    </source>
</evidence>
<keyword evidence="5 6" id="KW-0472">Membrane</keyword>
<feature type="transmembrane region" description="Helical" evidence="6">
    <location>
        <begin position="41"/>
        <end position="69"/>
    </location>
</feature>
<dbReference type="RefSeq" id="WP_340272073.1">
    <property type="nucleotide sequence ID" value="NZ_JBAKIA010000001.1"/>
</dbReference>
<organism evidence="7 8">
    <name type="scientific">Roseibium algae</name>
    <dbReference type="NCBI Taxonomy" id="3123038"/>
    <lineage>
        <taxon>Bacteria</taxon>
        <taxon>Pseudomonadati</taxon>
        <taxon>Pseudomonadota</taxon>
        <taxon>Alphaproteobacteria</taxon>
        <taxon>Hyphomicrobiales</taxon>
        <taxon>Stappiaceae</taxon>
        <taxon>Roseibium</taxon>
    </lineage>
</organism>
<dbReference type="InterPro" id="IPR001123">
    <property type="entry name" value="LeuE-type"/>
</dbReference>
<evidence type="ECO:0000256" key="1">
    <source>
        <dbReference type="ARBA" id="ARBA00004651"/>
    </source>
</evidence>
<comment type="caution">
    <text evidence="7">The sequence shown here is derived from an EMBL/GenBank/DDBJ whole genome shotgun (WGS) entry which is preliminary data.</text>
</comment>
<gene>
    <name evidence="7" type="ORF">V6575_00755</name>
</gene>
<dbReference type="EMBL" id="JBAKIA010000001">
    <property type="protein sequence ID" value="MEJ8472602.1"/>
    <property type="molecule type" value="Genomic_DNA"/>
</dbReference>
<evidence type="ECO:0000256" key="3">
    <source>
        <dbReference type="ARBA" id="ARBA00022692"/>
    </source>
</evidence>
<dbReference type="PANTHER" id="PTHR30086:SF20">
    <property type="entry name" value="ARGININE EXPORTER PROTEIN ARGO-RELATED"/>
    <property type="match status" value="1"/>
</dbReference>
<keyword evidence="4 6" id="KW-1133">Transmembrane helix</keyword>
<dbReference type="Pfam" id="PF01810">
    <property type="entry name" value="LysE"/>
    <property type="match status" value="1"/>
</dbReference>
<evidence type="ECO:0000256" key="2">
    <source>
        <dbReference type="ARBA" id="ARBA00022475"/>
    </source>
</evidence>
<name>A0ABU8TF86_9HYPH</name>
<comment type="subcellular location">
    <subcellularLocation>
        <location evidence="1">Cell membrane</location>
        <topology evidence="1">Multi-pass membrane protein</topology>
    </subcellularLocation>
</comment>
<evidence type="ECO:0000256" key="5">
    <source>
        <dbReference type="ARBA" id="ARBA00023136"/>
    </source>
</evidence>
<protein>
    <submittedName>
        <fullName evidence="7">LysE/ArgO family amino acid transporter</fullName>
    </submittedName>
</protein>
<keyword evidence="2" id="KW-1003">Cell membrane</keyword>
<dbReference type="PANTHER" id="PTHR30086">
    <property type="entry name" value="ARGININE EXPORTER PROTEIN ARGO"/>
    <property type="match status" value="1"/>
</dbReference>
<reference evidence="7 8" key="1">
    <citation type="submission" date="2024-02" db="EMBL/GenBank/DDBJ databases">
        <title>Roseibium algae sp. nov., isolated from marine alga (Grateloupia sp.), showing potential in myo-inositol conversion.</title>
        <authorList>
            <person name="Wang Y."/>
        </authorList>
    </citation>
    <scope>NUCLEOTIDE SEQUENCE [LARGE SCALE GENOMIC DNA]</scope>
    <source>
        <strain evidence="7 8">H3510</strain>
    </source>
</reference>
<keyword evidence="3 6" id="KW-0812">Transmembrane</keyword>